<evidence type="ECO:0000313" key="1">
    <source>
        <dbReference type="EMBL" id="KAI0492188.1"/>
    </source>
</evidence>
<keyword evidence="2" id="KW-1185">Reference proteome</keyword>
<name>A0A8T3A7U7_DENNO</name>
<dbReference type="Proteomes" id="UP000829196">
    <property type="component" value="Unassembled WGS sequence"/>
</dbReference>
<reference evidence="1" key="1">
    <citation type="journal article" date="2022" name="Front. Genet.">
        <title>Chromosome-Scale Assembly of the Dendrobium nobile Genome Provides Insights Into the Molecular Mechanism of the Biosynthesis of the Medicinal Active Ingredient of Dendrobium.</title>
        <authorList>
            <person name="Xu Q."/>
            <person name="Niu S.-C."/>
            <person name="Li K.-L."/>
            <person name="Zheng P.-J."/>
            <person name="Zhang X.-J."/>
            <person name="Jia Y."/>
            <person name="Liu Y."/>
            <person name="Niu Y.-X."/>
            <person name="Yu L.-H."/>
            <person name="Chen D.-F."/>
            <person name="Zhang G.-Q."/>
        </authorList>
    </citation>
    <scope>NUCLEOTIDE SEQUENCE</scope>
    <source>
        <tissue evidence="1">Leaf</tissue>
    </source>
</reference>
<proteinExistence type="predicted"/>
<gene>
    <name evidence="1" type="ORF">KFK09_026454</name>
</gene>
<comment type="caution">
    <text evidence="1">The sequence shown here is derived from an EMBL/GenBank/DDBJ whole genome shotgun (WGS) entry which is preliminary data.</text>
</comment>
<sequence>MISKVDKSNQVEFRPKVQKSPFKGILVILVSSQFWVKLNLKRCRSLLNKSISRY</sequence>
<protein>
    <submittedName>
        <fullName evidence="1">Uncharacterized protein</fullName>
    </submittedName>
</protein>
<dbReference type="AlphaFoldDB" id="A0A8T3A7U7"/>
<organism evidence="1 2">
    <name type="scientific">Dendrobium nobile</name>
    <name type="common">Orchid</name>
    <dbReference type="NCBI Taxonomy" id="94219"/>
    <lineage>
        <taxon>Eukaryota</taxon>
        <taxon>Viridiplantae</taxon>
        <taxon>Streptophyta</taxon>
        <taxon>Embryophyta</taxon>
        <taxon>Tracheophyta</taxon>
        <taxon>Spermatophyta</taxon>
        <taxon>Magnoliopsida</taxon>
        <taxon>Liliopsida</taxon>
        <taxon>Asparagales</taxon>
        <taxon>Orchidaceae</taxon>
        <taxon>Epidendroideae</taxon>
        <taxon>Malaxideae</taxon>
        <taxon>Dendrobiinae</taxon>
        <taxon>Dendrobium</taxon>
    </lineage>
</organism>
<evidence type="ECO:0000313" key="2">
    <source>
        <dbReference type="Proteomes" id="UP000829196"/>
    </source>
</evidence>
<accession>A0A8T3A7U7</accession>
<dbReference type="EMBL" id="JAGYWB010000018">
    <property type="protein sequence ID" value="KAI0492188.1"/>
    <property type="molecule type" value="Genomic_DNA"/>
</dbReference>